<keyword evidence="1" id="KW-0472">Membrane</keyword>
<organism evidence="2 3">
    <name type="scientific">Candidatus Jorgensenbacteria bacterium GW2011_GWA2_45_13</name>
    <dbReference type="NCBI Taxonomy" id="1618662"/>
    <lineage>
        <taxon>Bacteria</taxon>
        <taxon>Candidatus Joergenseniibacteriota</taxon>
    </lineage>
</organism>
<reference evidence="2 3" key="1">
    <citation type="journal article" date="2015" name="Nature">
        <title>rRNA introns, odd ribosomes, and small enigmatic genomes across a large radiation of phyla.</title>
        <authorList>
            <person name="Brown C.T."/>
            <person name="Hug L.A."/>
            <person name="Thomas B.C."/>
            <person name="Sharon I."/>
            <person name="Castelle C.J."/>
            <person name="Singh A."/>
            <person name="Wilkins M.J."/>
            <person name="Williams K.H."/>
            <person name="Banfield J.F."/>
        </authorList>
    </citation>
    <scope>NUCLEOTIDE SEQUENCE [LARGE SCALE GENOMIC DNA]</scope>
</reference>
<keyword evidence="1" id="KW-0812">Transmembrane</keyword>
<evidence type="ECO:0000313" key="3">
    <source>
        <dbReference type="Proteomes" id="UP000033966"/>
    </source>
</evidence>
<protein>
    <submittedName>
        <fullName evidence="2">Uncharacterized protein</fullName>
    </submittedName>
</protein>
<gene>
    <name evidence="2" type="ORF">UW92_C0023G0010</name>
</gene>
<dbReference type="AlphaFoldDB" id="A0A0G1L536"/>
<evidence type="ECO:0000256" key="1">
    <source>
        <dbReference type="SAM" id="Phobius"/>
    </source>
</evidence>
<comment type="caution">
    <text evidence="2">The sequence shown here is derived from an EMBL/GenBank/DDBJ whole genome shotgun (WGS) entry which is preliminary data.</text>
</comment>
<proteinExistence type="predicted"/>
<name>A0A0G1L536_9BACT</name>
<evidence type="ECO:0000313" key="2">
    <source>
        <dbReference type="EMBL" id="KKT90885.1"/>
    </source>
</evidence>
<accession>A0A0G1L536</accession>
<dbReference type="EMBL" id="LCKF01000023">
    <property type="protein sequence ID" value="KKT90885.1"/>
    <property type="molecule type" value="Genomic_DNA"/>
</dbReference>
<dbReference type="Proteomes" id="UP000033966">
    <property type="component" value="Unassembled WGS sequence"/>
</dbReference>
<keyword evidence="1" id="KW-1133">Transmembrane helix</keyword>
<feature type="transmembrane region" description="Helical" evidence="1">
    <location>
        <begin position="51"/>
        <end position="73"/>
    </location>
</feature>
<sequence>MLSYQLDFFIPGISPLLASSRKQILHILKSRIYPLFLPQRKQRRTMRVENFGFFLDLAITDVFAIVVNTLNLVRFVTFSMVPLLHGKNQSPARVPLQSARW</sequence>